<comment type="caution">
    <text evidence="3">The sequence shown here is derived from an EMBL/GenBank/DDBJ whole genome shotgun (WGS) entry which is preliminary data.</text>
</comment>
<name>A0A0F9Z385_9ZZZZ</name>
<dbReference type="EMBL" id="LAZR01000002">
    <property type="protein sequence ID" value="KKO11639.1"/>
    <property type="molecule type" value="Genomic_DNA"/>
</dbReference>
<dbReference type="PANTHER" id="PTHR47233">
    <property type="entry name" value="CHEMOTAXIS PROTEIN CHEV"/>
    <property type="match status" value="1"/>
</dbReference>
<dbReference type="Pfam" id="PF01584">
    <property type="entry name" value="CheW"/>
    <property type="match status" value="1"/>
</dbReference>
<accession>A0A0F9Z385</accession>
<feature type="domain" description="CheW-like" evidence="2">
    <location>
        <begin position="19"/>
        <end position="158"/>
    </location>
</feature>
<dbReference type="CDD" id="cd19924">
    <property type="entry name" value="REC_CheV-like"/>
    <property type="match status" value="1"/>
</dbReference>
<gene>
    <name evidence="3" type="ORF">LCGC14_0011340</name>
</gene>
<evidence type="ECO:0000259" key="1">
    <source>
        <dbReference type="PROSITE" id="PS50110"/>
    </source>
</evidence>
<reference evidence="3" key="1">
    <citation type="journal article" date="2015" name="Nature">
        <title>Complex archaea that bridge the gap between prokaryotes and eukaryotes.</title>
        <authorList>
            <person name="Spang A."/>
            <person name="Saw J.H."/>
            <person name="Jorgensen S.L."/>
            <person name="Zaremba-Niedzwiedzka K."/>
            <person name="Martijn J."/>
            <person name="Lind A.E."/>
            <person name="van Eijk R."/>
            <person name="Schleper C."/>
            <person name="Guy L."/>
            <person name="Ettema T.J."/>
        </authorList>
    </citation>
    <scope>NUCLEOTIDE SEQUENCE</scope>
</reference>
<dbReference type="InterPro" id="IPR011006">
    <property type="entry name" value="CheY-like_superfamily"/>
</dbReference>
<dbReference type="SUPFAM" id="SSF52172">
    <property type="entry name" value="CheY-like"/>
    <property type="match status" value="1"/>
</dbReference>
<dbReference type="PROSITE" id="PS50110">
    <property type="entry name" value="RESPONSE_REGULATORY"/>
    <property type="match status" value="1"/>
</dbReference>
<dbReference type="Gene3D" id="2.40.50.180">
    <property type="entry name" value="CheA-289, Domain 4"/>
    <property type="match status" value="1"/>
</dbReference>
<dbReference type="GO" id="GO:0000160">
    <property type="term" value="P:phosphorelay signal transduction system"/>
    <property type="evidence" value="ECO:0007669"/>
    <property type="project" value="InterPro"/>
</dbReference>
<dbReference type="InterPro" id="IPR002545">
    <property type="entry name" value="CheW-lke_dom"/>
</dbReference>
<dbReference type="Gene3D" id="3.40.50.2300">
    <property type="match status" value="1"/>
</dbReference>
<organism evidence="3">
    <name type="scientific">marine sediment metagenome</name>
    <dbReference type="NCBI Taxonomy" id="412755"/>
    <lineage>
        <taxon>unclassified sequences</taxon>
        <taxon>metagenomes</taxon>
        <taxon>ecological metagenomes</taxon>
    </lineage>
</organism>
<evidence type="ECO:0008006" key="4">
    <source>
        <dbReference type="Google" id="ProtNLM"/>
    </source>
</evidence>
<dbReference type="Pfam" id="PF00072">
    <property type="entry name" value="Response_reg"/>
    <property type="match status" value="1"/>
</dbReference>
<feature type="domain" description="Response regulatory" evidence="1">
    <location>
        <begin position="179"/>
        <end position="304"/>
    </location>
</feature>
<proteinExistence type="predicted"/>
<evidence type="ECO:0000313" key="3">
    <source>
        <dbReference type="EMBL" id="KKO11639.1"/>
    </source>
</evidence>
<dbReference type="AlphaFoldDB" id="A0A0F9Z385"/>
<sequence length="310" mass="34168">MAGVLDSVNQRTQLVGQNRLELLMFRLNGNQMYGINVFKVKEVLPCPPLSVLPHSSRVVRGVAYIRGRTITVLDLSIAMGSRALQDDGKGFIIIAEYNNSVQGFLVSGVDRIVNLNWETIHSPPKGSGRSHYLTAVTEVDNKLVEILDVERILAEVAPAPRILSEALVSKTVRTETINTVLIVDDSSVARTQIKRCCEAIGLNTVVLNDGKQAFLHLQAMAEAGENPADKYVLVISDIEMPEMDGYTLTASIKNDPRLNSLHVMLHTSLSGVFNQSMVEKVGADDFLAKFHPDELAQRVLKQLERRQTPA</sequence>
<dbReference type="InterPro" id="IPR024181">
    <property type="entry name" value="Chemotax_regulator_CheV"/>
</dbReference>
<dbReference type="PANTHER" id="PTHR47233:SF3">
    <property type="entry name" value="CHEMOTAXIS PROTEIN CHEV"/>
    <property type="match status" value="1"/>
</dbReference>
<dbReference type="SUPFAM" id="SSF50341">
    <property type="entry name" value="CheW-like"/>
    <property type="match status" value="1"/>
</dbReference>
<dbReference type="InterPro" id="IPR001789">
    <property type="entry name" value="Sig_transdc_resp-reg_receiver"/>
</dbReference>
<dbReference type="Gene3D" id="2.30.30.40">
    <property type="entry name" value="SH3 Domains"/>
    <property type="match status" value="1"/>
</dbReference>
<dbReference type="GO" id="GO:0006935">
    <property type="term" value="P:chemotaxis"/>
    <property type="evidence" value="ECO:0007669"/>
    <property type="project" value="InterPro"/>
</dbReference>
<dbReference type="SMART" id="SM00448">
    <property type="entry name" value="REC"/>
    <property type="match status" value="1"/>
</dbReference>
<dbReference type="PIRSF" id="PIRSF002867">
    <property type="entry name" value="CheV"/>
    <property type="match status" value="1"/>
</dbReference>
<dbReference type="InterPro" id="IPR036061">
    <property type="entry name" value="CheW-like_dom_sf"/>
</dbReference>
<protein>
    <recommendedName>
        <fullName evidence="4">Chemotaxis protein CheW</fullName>
    </recommendedName>
</protein>
<evidence type="ECO:0000259" key="2">
    <source>
        <dbReference type="PROSITE" id="PS50851"/>
    </source>
</evidence>
<dbReference type="SMART" id="SM00260">
    <property type="entry name" value="CheW"/>
    <property type="match status" value="1"/>
</dbReference>
<dbReference type="PROSITE" id="PS50851">
    <property type="entry name" value="CHEW"/>
    <property type="match status" value="1"/>
</dbReference>